<dbReference type="AlphaFoldDB" id="A0A7W9ZEV6"/>
<dbReference type="EMBL" id="JACIIX010000001">
    <property type="protein sequence ID" value="MBB6208979.1"/>
    <property type="molecule type" value="Genomic_DNA"/>
</dbReference>
<keyword evidence="2" id="KW-1185">Reference proteome</keyword>
<evidence type="ECO:0000313" key="1">
    <source>
        <dbReference type="EMBL" id="MBB6208979.1"/>
    </source>
</evidence>
<protein>
    <submittedName>
        <fullName evidence="1">Uncharacterized protein</fullName>
    </submittedName>
</protein>
<gene>
    <name evidence="1" type="ORF">FHS48_000360</name>
</gene>
<accession>A0A7W9ZEV6</accession>
<organism evidence="1 2">
    <name type="scientific">Novispirillum itersonii</name>
    <name type="common">Aquaspirillum itersonii</name>
    <dbReference type="NCBI Taxonomy" id="189"/>
    <lineage>
        <taxon>Bacteria</taxon>
        <taxon>Pseudomonadati</taxon>
        <taxon>Pseudomonadota</taxon>
        <taxon>Alphaproteobacteria</taxon>
        <taxon>Rhodospirillales</taxon>
        <taxon>Novispirillaceae</taxon>
        <taxon>Novispirillum</taxon>
    </lineage>
</organism>
<name>A0A7W9ZEV6_NOVIT</name>
<sequence>MAQVIYPQQFWPAAPQTAPVGTQMGFNDLTGTMESASASGVLALQSASASLSELETSGGEVCAHAETLEDLALLLDRQMQTLIDRTRTFTTALRGELPHA</sequence>
<reference evidence="1 2" key="1">
    <citation type="submission" date="2020-08" db="EMBL/GenBank/DDBJ databases">
        <title>Genomic Encyclopedia of Type Strains, Phase IV (KMG-IV): sequencing the most valuable type-strain genomes for metagenomic binning, comparative biology and taxonomic classification.</title>
        <authorList>
            <person name="Goeker M."/>
        </authorList>
    </citation>
    <scope>NUCLEOTIDE SEQUENCE [LARGE SCALE GENOMIC DNA]</scope>
    <source>
        <strain evidence="1 2">DSM 11590</strain>
    </source>
</reference>
<evidence type="ECO:0000313" key="2">
    <source>
        <dbReference type="Proteomes" id="UP000544872"/>
    </source>
</evidence>
<dbReference type="Proteomes" id="UP000544872">
    <property type="component" value="Unassembled WGS sequence"/>
</dbReference>
<comment type="caution">
    <text evidence="1">The sequence shown here is derived from an EMBL/GenBank/DDBJ whole genome shotgun (WGS) entry which is preliminary data.</text>
</comment>
<proteinExistence type="predicted"/>
<dbReference type="RefSeq" id="WP_184260668.1">
    <property type="nucleotide sequence ID" value="NZ_JACIIX010000001.1"/>
</dbReference>